<sequence>MVDEVHQFIVSEIETLRSAVFRAGVLNAKALHESAEKHLENILGFVVPSRELDEATFDSVERIDGFARLLYGHADIVAIEQARRVALATIDALALLLEAPCATGPAYSAHAHHHLGALGSASHMIESD</sequence>
<proteinExistence type="predicted"/>
<accession>A0A1H6ARX9</accession>
<dbReference type="OrthoDB" id="8163827at2"/>
<dbReference type="RefSeq" id="WP_103873394.1">
    <property type="nucleotide sequence ID" value="NZ_FNUY01000006.1"/>
</dbReference>
<gene>
    <name evidence="1" type="ORF">SAMN04488115_106102</name>
</gene>
<evidence type="ECO:0000313" key="1">
    <source>
        <dbReference type="EMBL" id="SEG51458.1"/>
    </source>
</evidence>
<evidence type="ECO:0000313" key="2">
    <source>
        <dbReference type="Proteomes" id="UP000236743"/>
    </source>
</evidence>
<protein>
    <submittedName>
        <fullName evidence="1">Uncharacterized protein</fullName>
    </submittedName>
</protein>
<name>A0A1H6ARX9_9HYPH</name>
<dbReference type="EMBL" id="FNUY01000006">
    <property type="protein sequence ID" value="SEG51458.1"/>
    <property type="molecule type" value="Genomic_DNA"/>
</dbReference>
<reference evidence="1 2" key="1">
    <citation type="submission" date="2016-10" db="EMBL/GenBank/DDBJ databases">
        <authorList>
            <person name="de Groot N.N."/>
        </authorList>
    </citation>
    <scope>NUCLEOTIDE SEQUENCE [LARGE SCALE GENOMIC DNA]</scope>
    <source>
        <strain evidence="1 2">DSM 26656</strain>
    </source>
</reference>
<dbReference type="AlphaFoldDB" id="A0A1H6ARX9"/>
<organism evidence="1 2">
    <name type="scientific">Bosea lathyri</name>
    <dbReference type="NCBI Taxonomy" id="1036778"/>
    <lineage>
        <taxon>Bacteria</taxon>
        <taxon>Pseudomonadati</taxon>
        <taxon>Pseudomonadota</taxon>
        <taxon>Alphaproteobacteria</taxon>
        <taxon>Hyphomicrobiales</taxon>
        <taxon>Boseaceae</taxon>
        <taxon>Bosea</taxon>
    </lineage>
</organism>
<dbReference type="Proteomes" id="UP000236743">
    <property type="component" value="Unassembled WGS sequence"/>
</dbReference>
<keyword evidence="2" id="KW-1185">Reference proteome</keyword>